<dbReference type="Pfam" id="PF04149">
    <property type="entry name" value="DUF397"/>
    <property type="match status" value="1"/>
</dbReference>
<name>A0ABW4PJ37_9ACTN</name>
<dbReference type="EMBL" id="JBHUFU010000007">
    <property type="protein sequence ID" value="MFD1830772.1"/>
    <property type="molecule type" value="Genomic_DNA"/>
</dbReference>
<keyword evidence="3" id="KW-1185">Reference proteome</keyword>
<evidence type="ECO:0000259" key="1">
    <source>
        <dbReference type="Pfam" id="PF04149"/>
    </source>
</evidence>
<accession>A0ABW4PJ37</accession>
<organism evidence="2 3">
    <name type="scientific">Streptomyces desertarenae</name>
    <dbReference type="NCBI Taxonomy" id="2666184"/>
    <lineage>
        <taxon>Bacteria</taxon>
        <taxon>Bacillati</taxon>
        <taxon>Actinomycetota</taxon>
        <taxon>Actinomycetes</taxon>
        <taxon>Kitasatosporales</taxon>
        <taxon>Streptomycetaceae</taxon>
        <taxon>Streptomyces</taxon>
    </lineage>
</organism>
<dbReference type="InterPro" id="IPR007278">
    <property type="entry name" value="DUF397"/>
</dbReference>
<gene>
    <name evidence="2" type="ORF">ACFSJS_13965</name>
</gene>
<comment type="caution">
    <text evidence="2">The sequence shown here is derived from an EMBL/GenBank/DDBJ whole genome shotgun (WGS) entry which is preliminary data.</text>
</comment>
<feature type="domain" description="DUF397" evidence="1">
    <location>
        <begin position="14"/>
        <end position="66"/>
    </location>
</feature>
<sequence>MIVDRNADHGEIELRWRKSSHSGSGGGRVEVALASGAVHARGSKAQAEAVPAFHREQWAAFTAYAREITV</sequence>
<evidence type="ECO:0000313" key="2">
    <source>
        <dbReference type="EMBL" id="MFD1830772.1"/>
    </source>
</evidence>
<reference evidence="3" key="1">
    <citation type="journal article" date="2019" name="Int. J. Syst. Evol. Microbiol.">
        <title>The Global Catalogue of Microorganisms (GCM) 10K type strain sequencing project: providing services to taxonomists for standard genome sequencing and annotation.</title>
        <authorList>
            <consortium name="The Broad Institute Genomics Platform"/>
            <consortium name="The Broad Institute Genome Sequencing Center for Infectious Disease"/>
            <person name="Wu L."/>
            <person name="Ma J."/>
        </authorList>
    </citation>
    <scope>NUCLEOTIDE SEQUENCE [LARGE SCALE GENOMIC DNA]</scope>
    <source>
        <strain evidence="3">CGMCC 4.7455</strain>
    </source>
</reference>
<proteinExistence type="predicted"/>
<dbReference type="Proteomes" id="UP001597365">
    <property type="component" value="Unassembled WGS sequence"/>
</dbReference>
<dbReference type="RefSeq" id="WP_380900023.1">
    <property type="nucleotide sequence ID" value="NZ_JBHUFU010000007.1"/>
</dbReference>
<protein>
    <submittedName>
        <fullName evidence="2">DUF397 domain-containing protein</fullName>
    </submittedName>
</protein>
<evidence type="ECO:0000313" key="3">
    <source>
        <dbReference type="Proteomes" id="UP001597365"/>
    </source>
</evidence>